<dbReference type="SUPFAM" id="SSF56091">
    <property type="entry name" value="DNA ligase/mRNA capping enzyme, catalytic domain"/>
    <property type="match status" value="1"/>
</dbReference>
<proteinExistence type="inferred from homology"/>
<comment type="similarity">
    <text evidence="2">In the N-terminal section; belongs to the LigD polymerase family.</text>
</comment>
<comment type="caution">
    <text evidence="4">The sequence shown here is derived from an EMBL/GenBank/DDBJ whole genome shotgun (WGS) entry which is preliminary data.</text>
</comment>
<organism evidence="4 5">
    <name type="scientific">Rossellomorea marisflavi</name>
    <dbReference type="NCBI Taxonomy" id="189381"/>
    <lineage>
        <taxon>Bacteria</taxon>
        <taxon>Bacillati</taxon>
        <taxon>Bacillota</taxon>
        <taxon>Bacilli</taxon>
        <taxon>Bacillales</taxon>
        <taxon>Bacillaceae</taxon>
        <taxon>Rossellomorea</taxon>
    </lineage>
</organism>
<dbReference type="Gene3D" id="3.30.470.30">
    <property type="entry name" value="DNA ligase/mRNA capping enzyme"/>
    <property type="match status" value="1"/>
</dbReference>
<dbReference type="Proteomes" id="UP000037405">
    <property type="component" value="Unassembled WGS sequence"/>
</dbReference>
<dbReference type="OrthoDB" id="9802472at2"/>
<dbReference type="PROSITE" id="PS50160">
    <property type="entry name" value="DNA_LIGASE_A3"/>
    <property type="match status" value="1"/>
</dbReference>
<gene>
    <name evidence="4" type="ORF">AF331_03975</name>
</gene>
<evidence type="ECO:0000259" key="3">
    <source>
        <dbReference type="PROSITE" id="PS50160"/>
    </source>
</evidence>
<dbReference type="InterPro" id="IPR014145">
    <property type="entry name" value="LigD_pol_dom"/>
</dbReference>
<dbReference type="AlphaFoldDB" id="A0A0M0GP96"/>
<dbReference type="NCBIfam" id="TIGR02778">
    <property type="entry name" value="ligD_pol"/>
    <property type="match status" value="1"/>
</dbReference>
<evidence type="ECO:0000256" key="1">
    <source>
        <dbReference type="ARBA" id="ARBA00049981"/>
    </source>
</evidence>
<reference evidence="5" key="1">
    <citation type="submission" date="2015-07" db="EMBL/GenBank/DDBJ databases">
        <title>Fjat-14235 jcm11544.</title>
        <authorList>
            <person name="Liu B."/>
            <person name="Wang J."/>
            <person name="Zhu Y."/>
            <person name="Liu G."/>
            <person name="Chen Q."/>
            <person name="Chen Z."/>
            <person name="Lan J."/>
            <person name="Che J."/>
            <person name="Ge C."/>
            <person name="Shi H."/>
            <person name="Pan Z."/>
            <person name="Liu X."/>
        </authorList>
    </citation>
    <scope>NUCLEOTIDE SEQUENCE [LARGE SCALE GENOMIC DNA]</scope>
    <source>
        <strain evidence="5">JCM 11544</strain>
    </source>
</reference>
<evidence type="ECO:0000313" key="4">
    <source>
        <dbReference type="EMBL" id="KON91664.1"/>
    </source>
</evidence>
<dbReference type="PANTHER" id="PTHR42705">
    <property type="entry name" value="BIFUNCTIONAL NON-HOMOLOGOUS END JOINING PROTEIN LIGD"/>
    <property type="match status" value="1"/>
</dbReference>
<evidence type="ECO:0000256" key="2">
    <source>
        <dbReference type="ARBA" id="ARBA00049990"/>
    </source>
</evidence>
<dbReference type="GO" id="GO:0006281">
    <property type="term" value="P:DNA repair"/>
    <property type="evidence" value="ECO:0007669"/>
    <property type="project" value="InterPro"/>
</dbReference>
<dbReference type="InterPro" id="IPR012310">
    <property type="entry name" value="DNA_ligase_ATP-dep_cent"/>
</dbReference>
<comment type="similarity">
    <text evidence="1">In the C-terminal section; belongs to the ATP-dependent DNA ligase family.</text>
</comment>
<dbReference type="Pfam" id="PF01068">
    <property type="entry name" value="DNA_ligase_A_M"/>
    <property type="match status" value="1"/>
</dbReference>
<dbReference type="GO" id="GO:0005524">
    <property type="term" value="F:ATP binding"/>
    <property type="evidence" value="ECO:0007669"/>
    <property type="project" value="InterPro"/>
</dbReference>
<dbReference type="Pfam" id="PF21686">
    <property type="entry name" value="LigD_Prim-Pol"/>
    <property type="match status" value="1"/>
</dbReference>
<dbReference type="InterPro" id="IPR052171">
    <property type="entry name" value="NHEJ_LigD"/>
</dbReference>
<dbReference type="NCBIfam" id="TIGR02776">
    <property type="entry name" value="NHEJ_ligase_prk"/>
    <property type="match status" value="1"/>
</dbReference>
<dbReference type="Gene3D" id="3.90.920.10">
    <property type="entry name" value="DNA primase, PRIM domain"/>
    <property type="match status" value="1"/>
</dbReference>
<sequence>MKPMLPTLTTDPPEGDMWLSEVKYDGFRGILQIETRERMKLISRNGTNLLPQFPEIEKYIKELIEDGRLPVPLMLDGEIVLLRTALSSEFRALQVRGRMKNQRSIHRTSSIRPAVFLCFDLLRSGSKETKDLPYEKRKEILLALFCRAGLPTSPSPHHRDLLQMIPCTRDHHLLFKEVYDQEGEGLVFKKKYGTWEEGVRSSNWLKVKNWKTCSCFITGWESRNDYFYVGVYRGDEIISLGAFHFGLSPGEKRSLKQIIQENHTGKDGTFFSISPAITVELHYLERYDDGLREPHFSRFLFSEAPQTCSEERFRVDELSLPGSVSVTHPEKPIFEGISKLEYLHYLRKVSGAILPFIRGRALTCIRYPHGIFGESFFQKNTPEHAPDFVETVREDSIDYTLCHTIDTLMWLGNQLALELHVPFQLQGREDVFEVAFDLDPPDRSAFPLAVKAALILKDILDRLHLRSFVKTSGNKGLQLHIPIPRGYTWDDTRLFTEFIARYLVSTHPEEFTVERLKKERKGRLYIDYVQHGPGKTLVAPYSVRGNNEGLVSTPLLWEEVDLDLDPSRFTMEAVVNRFREIGCPFFDYYKAGEQQPFKEVMTFLQSNG</sequence>
<dbReference type="InterPro" id="IPR014143">
    <property type="entry name" value="NHEJ_ligase_prk"/>
</dbReference>
<dbReference type="PATRIC" id="fig|189381.12.peg.903"/>
<evidence type="ECO:0000313" key="5">
    <source>
        <dbReference type="Proteomes" id="UP000037405"/>
    </source>
</evidence>
<dbReference type="EMBL" id="LGUE01000001">
    <property type="protein sequence ID" value="KON91664.1"/>
    <property type="molecule type" value="Genomic_DNA"/>
</dbReference>
<keyword evidence="4" id="KW-0436">Ligase</keyword>
<accession>A0A0M0GP96</accession>
<keyword evidence="5" id="KW-1185">Reference proteome</keyword>
<dbReference type="STRING" id="189381.GCA_900166615_03500"/>
<dbReference type="PANTHER" id="PTHR42705:SF2">
    <property type="entry name" value="BIFUNCTIONAL NON-HOMOLOGOUS END JOINING PROTEIN LIGD"/>
    <property type="match status" value="1"/>
</dbReference>
<feature type="domain" description="ATP-dependent DNA ligase family profile" evidence="3">
    <location>
        <begin position="116"/>
        <end position="249"/>
    </location>
</feature>
<dbReference type="GO" id="GO:0006310">
    <property type="term" value="P:DNA recombination"/>
    <property type="evidence" value="ECO:0007669"/>
    <property type="project" value="InterPro"/>
</dbReference>
<dbReference type="GO" id="GO:0003910">
    <property type="term" value="F:DNA ligase (ATP) activity"/>
    <property type="evidence" value="ECO:0007669"/>
    <property type="project" value="InterPro"/>
</dbReference>
<name>A0A0M0GP96_9BACI</name>
<dbReference type="RefSeq" id="WP_053426853.1">
    <property type="nucleotide sequence ID" value="NZ_JAUKEH010000001.1"/>
</dbReference>
<protein>
    <submittedName>
        <fullName evidence="4">ATP-dependent DNA ligase</fullName>
    </submittedName>
</protein>